<dbReference type="InterPro" id="IPR000961">
    <property type="entry name" value="AGC-kinase_C"/>
</dbReference>
<reference evidence="13 14" key="1">
    <citation type="submission" date="2014-06" db="EMBL/GenBank/DDBJ databases">
        <authorList>
            <person name="Swart Estienne"/>
        </authorList>
    </citation>
    <scope>NUCLEOTIDE SEQUENCE [LARGE SCALE GENOMIC DNA]</scope>
    <source>
        <strain evidence="13 14">130c</strain>
    </source>
</reference>
<evidence type="ECO:0000256" key="9">
    <source>
        <dbReference type="PROSITE-ProRule" id="PRU10141"/>
    </source>
</evidence>
<dbReference type="InterPro" id="IPR008271">
    <property type="entry name" value="Ser/Thr_kinase_AS"/>
</dbReference>
<dbReference type="PANTHER" id="PTHR24356">
    <property type="entry name" value="SERINE/THREONINE-PROTEIN KINASE"/>
    <property type="match status" value="1"/>
</dbReference>
<evidence type="ECO:0000256" key="1">
    <source>
        <dbReference type="ARBA" id="ARBA00012513"/>
    </source>
</evidence>
<keyword evidence="5 13" id="KW-0418">Kinase</keyword>
<evidence type="ECO:0000256" key="7">
    <source>
        <dbReference type="ARBA" id="ARBA00047899"/>
    </source>
</evidence>
<dbReference type="InterPro" id="IPR011009">
    <property type="entry name" value="Kinase-like_dom_sf"/>
</dbReference>
<dbReference type="InterPro" id="IPR050236">
    <property type="entry name" value="Ser_Thr_kinase_AGC"/>
</dbReference>
<keyword evidence="2 10" id="KW-0723">Serine/threonine-protein kinase</keyword>
<dbReference type="GO" id="GO:0035556">
    <property type="term" value="P:intracellular signal transduction"/>
    <property type="evidence" value="ECO:0007669"/>
    <property type="project" value="TreeGrafter"/>
</dbReference>
<dbReference type="FunFam" id="1.10.510.10:FF:000454">
    <property type="entry name" value="Uncharacterized protein"/>
    <property type="match status" value="1"/>
</dbReference>
<keyword evidence="6 9" id="KW-0067">ATP-binding</keyword>
<evidence type="ECO:0000256" key="2">
    <source>
        <dbReference type="ARBA" id="ARBA00022527"/>
    </source>
</evidence>
<evidence type="ECO:0000256" key="6">
    <source>
        <dbReference type="ARBA" id="ARBA00022840"/>
    </source>
</evidence>
<keyword evidence="14" id="KW-1185">Reference proteome</keyword>
<dbReference type="InterPro" id="IPR000719">
    <property type="entry name" value="Prot_kinase_dom"/>
</dbReference>
<dbReference type="GO" id="GO:0004674">
    <property type="term" value="F:protein serine/threonine kinase activity"/>
    <property type="evidence" value="ECO:0007669"/>
    <property type="project" value="UniProtKB-KW"/>
</dbReference>
<evidence type="ECO:0000256" key="10">
    <source>
        <dbReference type="RuleBase" id="RU000304"/>
    </source>
</evidence>
<dbReference type="InterPro" id="IPR017441">
    <property type="entry name" value="Protein_kinase_ATP_BS"/>
</dbReference>
<evidence type="ECO:0000256" key="3">
    <source>
        <dbReference type="ARBA" id="ARBA00022679"/>
    </source>
</evidence>
<dbReference type="Pfam" id="PF00069">
    <property type="entry name" value="Pkinase"/>
    <property type="match status" value="1"/>
</dbReference>
<feature type="domain" description="Protein kinase" evidence="11">
    <location>
        <begin position="27"/>
        <end position="296"/>
    </location>
</feature>
<evidence type="ECO:0000259" key="11">
    <source>
        <dbReference type="PROSITE" id="PS50011"/>
    </source>
</evidence>
<dbReference type="OMA" id="QGAQNIH"/>
<dbReference type="AlphaFoldDB" id="A0A078AV14"/>
<dbReference type="InParanoid" id="A0A078AV14"/>
<evidence type="ECO:0000256" key="4">
    <source>
        <dbReference type="ARBA" id="ARBA00022741"/>
    </source>
</evidence>
<dbReference type="OrthoDB" id="354826at2759"/>
<proteinExistence type="inferred from homology"/>
<dbReference type="Proteomes" id="UP000039865">
    <property type="component" value="Unassembled WGS sequence"/>
</dbReference>
<gene>
    <name evidence="13" type="primary">Contig2400.g2578</name>
    <name evidence="13" type="ORF">STYLEM_14928</name>
</gene>
<evidence type="ECO:0000256" key="8">
    <source>
        <dbReference type="ARBA" id="ARBA00048679"/>
    </source>
</evidence>
<evidence type="ECO:0000313" key="13">
    <source>
        <dbReference type="EMBL" id="CDW85841.1"/>
    </source>
</evidence>
<comment type="similarity">
    <text evidence="10">Belongs to the protein kinase superfamily.</text>
</comment>
<dbReference type="PANTHER" id="PTHR24356:SF374">
    <property type="entry name" value="PROTEIN KINASE DOMAIN-CONTAINING PROTEIN"/>
    <property type="match status" value="1"/>
</dbReference>
<dbReference type="EMBL" id="CCKQ01014094">
    <property type="protein sequence ID" value="CDW85841.1"/>
    <property type="molecule type" value="Genomic_DNA"/>
</dbReference>
<evidence type="ECO:0000256" key="5">
    <source>
        <dbReference type="ARBA" id="ARBA00022777"/>
    </source>
</evidence>
<dbReference type="PROSITE" id="PS50011">
    <property type="entry name" value="PROTEIN_KINASE_DOM"/>
    <property type="match status" value="1"/>
</dbReference>
<dbReference type="SMART" id="SM00220">
    <property type="entry name" value="S_TKc"/>
    <property type="match status" value="1"/>
</dbReference>
<organism evidence="13 14">
    <name type="scientific">Stylonychia lemnae</name>
    <name type="common">Ciliate</name>
    <dbReference type="NCBI Taxonomy" id="5949"/>
    <lineage>
        <taxon>Eukaryota</taxon>
        <taxon>Sar</taxon>
        <taxon>Alveolata</taxon>
        <taxon>Ciliophora</taxon>
        <taxon>Intramacronucleata</taxon>
        <taxon>Spirotrichea</taxon>
        <taxon>Stichotrichia</taxon>
        <taxon>Sporadotrichida</taxon>
        <taxon>Oxytrichidae</taxon>
        <taxon>Stylonychinae</taxon>
        <taxon>Stylonychia</taxon>
    </lineage>
</organism>
<dbReference type="Gene3D" id="1.10.510.10">
    <property type="entry name" value="Transferase(Phosphotransferase) domain 1"/>
    <property type="match status" value="1"/>
</dbReference>
<dbReference type="CDD" id="cd05578">
    <property type="entry name" value="STKc_Yank1"/>
    <property type="match status" value="1"/>
</dbReference>
<dbReference type="SUPFAM" id="SSF56112">
    <property type="entry name" value="Protein kinase-like (PK-like)"/>
    <property type="match status" value="1"/>
</dbReference>
<protein>
    <recommendedName>
        <fullName evidence="1">non-specific serine/threonine protein kinase</fullName>
        <ecNumber evidence="1">2.7.11.1</ecNumber>
    </recommendedName>
</protein>
<sequence length="391" mass="45415">MGNCNFQPEFENEHLTELNVAVTKNNFQYHYAIGKGGFGKVWKVERKKDKQLFAMKEMSKARVLTKRSVNSVLNERKILSQLKHKQFHPLTNVMSSFIVNMQYAFQDRENLYLVMDLLNGGDLRYHIARFRRFSEEQTKFFIACILVSLEYVHNKSILHRDIKPENLVFDEKGYLRVTDFGIARIWNPENSKETSGTPGYMAPEVMCRQNHGVAVDYFAVGVIAYECMMGRRPYVGKSRKEIRDHILAKQVQIKRHEIPPGWSIEGADFINKLIQRKPQNRLGLNGPNEVKNHPWLKSYPWQDLSQNFLKAPFIPANKDNFDAANSNSEWKDQDEEGMQKSMILLRRDSVQELFNEYYYDETFAALQSKYFANITSTSRNTAAAATTVVVK</sequence>
<comment type="catalytic activity">
    <reaction evidence="7">
        <text>L-threonyl-[protein] + ATP = O-phospho-L-threonyl-[protein] + ADP + H(+)</text>
        <dbReference type="Rhea" id="RHEA:46608"/>
        <dbReference type="Rhea" id="RHEA-COMP:11060"/>
        <dbReference type="Rhea" id="RHEA-COMP:11605"/>
        <dbReference type="ChEBI" id="CHEBI:15378"/>
        <dbReference type="ChEBI" id="CHEBI:30013"/>
        <dbReference type="ChEBI" id="CHEBI:30616"/>
        <dbReference type="ChEBI" id="CHEBI:61977"/>
        <dbReference type="ChEBI" id="CHEBI:456216"/>
        <dbReference type="EC" id="2.7.11.1"/>
    </reaction>
</comment>
<dbReference type="PROSITE" id="PS00108">
    <property type="entry name" value="PROTEIN_KINASE_ST"/>
    <property type="match status" value="1"/>
</dbReference>
<evidence type="ECO:0000259" key="12">
    <source>
        <dbReference type="PROSITE" id="PS51285"/>
    </source>
</evidence>
<dbReference type="EC" id="2.7.11.1" evidence="1"/>
<feature type="binding site" evidence="9">
    <location>
        <position position="56"/>
    </location>
    <ligand>
        <name>ATP</name>
        <dbReference type="ChEBI" id="CHEBI:30616"/>
    </ligand>
</feature>
<feature type="domain" description="AGC-kinase C-terminal" evidence="12">
    <location>
        <begin position="297"/>
        <end position="369"/>
    </location>
</feature>
<evidence type="ECO:0000313" key="14">
    <source>
        <dbReference type="Proteomes" id="UP000039865"/>
    </source>
</evidence>
<keyword evidence="4 9" id="KW-0547">Nucleotide-binding</keyword>
<accession>A0A078AV14</accession>
<dbReference type="Gene3D" id="3.30.200.20">
    <property type="entry name" value="Phosphorylase Kinase, domain 1"/>
    <property type="match status" value="1"/>
</dbReference>
<dbReference type="GO" id="GO:0005524">
    <property type="term" value="F:ATP binding"/>
    <property type="evidence" value="ECO:0007669"/>
    <property type="project" value="UniProtKB-UniRule"/>
</dbReference>
<keyword evidence="3" id="KW-0808">Transferase</keyword>
<name>A0A078AV14_STYLE</name>
<dbReference type="PROSITE" id="PS51285">
    <property type="entry name" value="AGC_KINASE_CTER"/>
    <property type="match status" value="1"/>
</dbReference>
<comment type="catalytic activity">
    <reaction evidence="8">
        <text>L-seryl-[protein] + ATP = O-phospho-L-seryl-[protein] + ADP + H(+)</text>
        <dbReference type="Rhea" id="RHEA:17989"/>
        <dbReference type="Rhea" id="RHEA-COMP:9863"/>
        <dbReference type="Rhea" id="RHEA-COMP:11604"/>
        <dbReference type="ChEBI" id="CHEBI:15378"/>
        <dbReference type="ChEBI" id="CHEBI:29999"/>
        <dbReference type="ChEBI" id="CHEBI:30616"/>
        <dbReference type="ChEBI" id="CHEBI:83421"/>
        <dbReference type="ChEBI" id="CHEBI:456216"/>
        <dbReference type="EC" id="2.7.11.1"/>
    </reaction>
</comment>
<dbReference type="PROSITE" id="PS00107">
    <property type="entry name" value="PROTEIN_KINASE_ATP"/>
    <property type="match status" value="1"/>
</dbReference>